<dbReference type="EMBL" id="JARKIK010000027">
    <property type="protein sequence ID" value="KAK8742897.1"/>
    <property type="molecule type" value="Genomic_DNA"/>
</dbReference>
<name>A0AAW0XGB0_CHEQU</name>
<dbReference type="Pfam" id="PF00001">
    <property type="entry name" value="7tm_1"/>
    <property type="match status" value="1"/>
</dbReference>
<evidence type="ECO:0000256" key="5">
    <source>
        <dbReference type="ARBA" id="ARBA00023040"/>
    </source>
</evidence>
<feature type="transmembrane region" description="Helical" evidence="10">
    <location>
        <begin position="89"/>
        <end position="105"/>
    </location>
</feature>
<keyword evidence="3 10" id="KW-0812">Transmembrane</keyword>
<evidence type="ECO:0000256" key="3">
    <source>
        <dbReference type="ARBA" id="ARBA00022692"/>
    </source>
</evidence>
<evidence type="ECO:0000256" key="2">
    <source>
        <dbReference type="ARBA" id="ARBA00010663"/>
    </source>
</evidence>
<feature type="domain" description="G-protein coupled receptors family 1 profile" evidence="11">
    <location>
        <begin position="1"/>
        <end position="106"/>
    </location>
</feature>
<evidence type="ECO:0000259" key="11">
    <source>
        <dbReference type="PROSITE" id="PS50262"/>
    </source>
</evidence>
<keyword evidence="7" id="KW-0675">Receptor</keyword>
<keyword evidence="9" id="KW-0716">Sensory transduction</keyword>
<dbReference type="SUPFAM" id="SSF81321">
    <property type="entry name" value="Family A G protein-coupled receptor-like"/>
    <property type="match status" value="1"/>
</dbReference>
<dbReference type="InterPro" id="IPR050125">
    <property type="entry name" value="GPCR_opsins"/>
</dbReference>
<keyword evidence="8" id="KW-0807">Transducer</keyword>
<reference evidence="12 13" key="1">
    <citation type="journal article" date="2024" name="BMC Genomics">
        <title>Genome assembly of redclaw crayfish (Cherax quadricarinatus) provides insights into its immune adaptation and hypoxia tolerance.</title>
        <authorList>
            <person name="Liu Z."/>
            <person name="Zheng J."/>
            <person name="Li H."/>
            <person name="Fang K."/>
            <person name="Wang S."/>
            <person name="He J."/>
            <person name="Zhou D."/>
            <person name="Weng S."/>
            <person name="Chi M."/>
            <person name="Gu Z."/>
            <person name="He J."/>
            <person name="Li F."/>
            <person name="Wang M."/>
        </authorList>
    </citation>
    <scope>NUCLEOTIDE SEQUENCE [LARGE SCALE GENOMIC DNA]</scope>
    <source>
        <strain evidence="12">ZL_2023a</strain>
    </source>
</reference>
<comment type="subcellular location">
    <subcellularLocation>
        <location evidence="1">Membrane</location>
        <topology evidence="1">Multi-pass membrane protein</topology>
    </subcellularLocation>
</comment>
<gene>
    <name evidence="12" type="ORF">OTU49_001722</name>
</gene>
<evidence type="ECO:0000256" key="10">
    <source>
        <dbReference type="SAM" id="Phobius"/>
    </source>
</evidence>
<dbReference type="PRINTS" id="PR00237">
    <property type="entry name" value="GPCRRHODOPSN"/>
</dbReference>
<proteinExistence type="inferred from homology"/>
<feature type="non-terminal residue" evidence="12">
    <location>
        <position position="106"/>
    </location>
</feature>
<dbReference type="PANTHER" id="PTHR24240">
    <property type="entry name" value="OPSIN"/>
    <property type="match status" value="1"/>
</dbReference>
<comment type="caution">
    <text evidence="12">The sequence shown here is derived from an EMBL/GenBank/DDBJ whole genome shotgun (WGS) entry which is preliminary data.</text>
</comment>
<keyword evidence="5" id="KW-0297">G-protein coupled receptor</keyword>
<evidence type="ECO:0000256" key="1">
    <source>
        <dbReference type="ARBA" id="ARBA00004141"/>
    </source>
</evidence>
<dbReference type="GO" id="GO:0016020">
    <property type="term" value="C:membrane"/>
    <property type="evidence" value="ECO:0007669"/>
    <property type="project" value="UniProtKB-SubCell"/>
</dbReference>
<evidence type="ECO:0000313" key="13">
    <source>
        <dbReference type="Proteomes" id="UP001445076"/>
    </source>
</evidence>
<keyword evidence="9" id="KW-0844">Vision</keyword>
<evidence type="ECO:0000313" key="12">
    <source>
        <dbReference type="EMBL" id="KAK8742897.1"/>
    </source>
</evidence>
<organism evidence="12 13">
    <name type="scientific">Cherax quadricarinatus</name>
    <name type="common">Australian red claw crayfish</name>
    <dbReference type="NCBI Taxonomy" id="27406"/>
    <lineage>
        <taxon>Eukaryota</taxon>
        <taxon>Metazoa</taxon>
        <taxon>Ecdysozoa</taxon>
        <taxon>Arthropoda</taxon>
        <taxon>Crustacea</taxon>
        <taxon>Multicrustacea</taxon>
        <taxon>Malacostraca</taxon>
        <taxon>Eumalacostraca</taxon>
        <taxon>Eucarida</taxon>
        <taxon>Decapoda</taxon>
        <taxon>Pleocyemata</taxon>
        <taxon>Astacidea</taxon>
        <taxon>Parastacoidea</taxon>
        <taxon>Parastacidae</taxon>
        <taxon>Cherax</taxon>
    </lineage>
</organism>
<dbReference type="AlphaFoldDB" id="A0AAW0XGB0"/>
<feature type="transmembrane region" description="Helical" evidence="10">
    <location>
        <begin position="7"/>
        <end position="27"/>
    </location>
</feature>
<evidence type="ECO:0000256" key="6">
    <source>
        <dbReference type="ARBA" id="ARBA00023136"/>
    </source>
</evidence>
<evidence type="ECO:0000256" key="4">
    <source>
        <dbReference type="ARBA" id="ARBA00022989"/>
    </source>
</evidence>
<feature type="non-terminal residue" evidence="12">
    <location>
        <position position="1"/>
    </location>
</feature>
<accession>A0AAW0XGB0</accession>
<evidence type="ECO:0000256" key="9">
    <source>
        <dbReference type="ARBA" id="ARBA00023305"/>
    </source>
</evidence>
<sequence>FRRLRSAANTFIVNLAASDLLTSLLHYMAAYSSFKHQWVFGKIGCNIYGGGVGIFGLVSIVTLSWIAVERLTVIRTSAASKWRITRATAMKLIVAIWVYCAALALP</sequence>
<keyword evidence="6 10" id="KW-0472">Membrane</keyword>
<dbReference type="GO" id="GO:0007601">
    <property type="term" value="P:visual perception"/>
    <property type="evidence" value="ECO:0007669"/>
    <property type="project" value="UniProtKB-KW"/>
</dbReference>
<comment type="similarity">
    <text evidence="2">Belongs to the G-protein coupled receptor 1 family.</text>
</comment>
<dbReference type="GO" id="GO:0004930">
    <property type="term" value="F:G protein-coupled receptor activity"/>
    <property type="evidence" value="ECO:0007669"/>
    <property type="project" value="UniProtKB-KW"/>
</dbReference>
<dbReference type="InterPro" id="IPR017452">
    <property type="entry name" value="GPCR_Rhodpsn_7TM"/>
</dbReference>
<feature type="transmembrane region" description="Helical" evidence="10">
    <location>
        <begin position="47"/>
        <end position="68"/>
    </location>
</feature>
<dbReference type="InterPro" id="IPR000276">
    <property type="entry name" value="GPCR_Rhodpsn"/>
</dbReference>
<dbReference type="Gene3D" id="1.20.1070.10">
    <property type="entry name" value="Rhodopsin 7-helix transmembrane proteins"/>
    <property type="match status" value="1"/>
</dbReference>
<dbReference type="PROSITE" id="PS50262">
    <property type="entry name" value="G_PROTEIN_RECEP_F1_2"/>
    <property type="match status" value="1"/>
</dbReference>
<dbReference type="Proteomes" id="UP001445076">
    <property type="component" value="Unassembled WGS sequence"/>
</dbReference>
<keyword evidence="13" id="KW-1185">Reference proteome</keyword>
<evidence type="ECO:0000256" key="8">
    <source>
        <dbReference type="ARBA" id="ARBA00023224"/>
    </source>
</evidence>
<keyword evidence="4 10" id="KW-1133">Transmembrane helix</keyword>
<evidence type="ECO:0000256" key="7">
    <source>
        <dbReference type="ARBA" id="ARBA00023170"/>
    </source>
</evidence>
<protein>
    <recommendedName>
        <fullName evidence="11">G-protein coupled receptors family 1 profile domain-containing protein</fullName>
    </recommendedName>
</protein>